<organism evidence="1 2">
    <name type="scientific">Purpureocillium lilacinum</name>
    <name type="common">Paecilomyces lilacinus</name>
    <dbReference type="NCBI Taxonomy" id="33203"/>
    <lineage>
        <taxon>Eukaryota</taxon>
        <taxon>Fungi</taxon>
        <taxon>Dikarya</taxon>
        <taxon>Ascomycota</taxon>
        <taxon>Pezizomycotina</taxon>
        <taxon>Sordariomycetes</taxon>
        <taxon>Hypocreomycetidae</taxon>
        <taxon>Hypocreales</taxon>
        <taxon>Ophiocordycipitaceae</taxon>
        <taxon>Purpureocillium</taxon>
    </lineage>
</organism>
<comment type="caution">
    <text evidence="1">The sequence shown here is derived from an EMBL/GenBank/DDBJ whole genome shotgun (WGS) entry which is preliminary data.</text>
</comment>
<dbReference type="EMBL" id="JBGNUJ010000008">
    <property type="protein sequence ID" value="KAL3955983.1"/>
    <property type="molecule type" value="Genomic_DNA"/>
</dbReference>
<keyword evidence="2" id="KW-1185">Reference proteome</keyword>
<protein>
    <submittedName>
        <fullName evidence="1">Uncharacterized protein</fullName>
    </submittedName>
</protein>
<evidence type="ECO:0000313" key="1">
    <source>
        <dbReference type="EMBL" id="KAL3955983.1"/>
    </source>
</evidence>
<dbReference type="Proteomes" id="UP001638806">
    <property type="component" value="Unassembled WGS sequence"/>
</dbReference>
<name>A0ACC4DJ16_PURLI</name>
<accession>A0ACC4DJ16</accession>
<reference evidence="1" key="1">
    <citation type="submission" date="2024-12" db="EMBL/GenBank/DDBJ databases">
        <title>Comparative genomics and development of molecular markers within Purpureocillium lilacinum and among Purpureocillium species.</title>
        <authorList>
            <person name="Yeh Z.-Y."/>
            <person name="Ni N.-T."/>
            <person name="Lo P.-H."/>
            <person name="Mushyakhwo K."/>
            <person name="Lin C.-F."/>
            <person name="Nai Y.-S."/>
        </authorList>
    </citation>
    <scope>NUCLEOTIDE SEQUENCE</scope>
    <source>
        <strain evidence="1">NCHU-NPUST-175</strain>
    </source>
</reference>
<sequence>MGDVNVQFPDNLLWKRRNMCLDSQGFIILSALPAQSGRQAQGTKRYHLSEFRTPYTPDVEVQELPNSVVLDFIEGASIQLACEDRAGQLNVLNILQEAHATRSGTYGL</sequence>
<gene>
    <name evidence="1" type="ORF">ACCO45_008829</name>
</gene>
<proteinExistence type="predicted"/>
<evidence type="ECO:0000313" key="2">
    <source>
        <dbReference type="Proteomes" id="UP001638806"/>
    </source>
</evidence>